<dbReference type="EMBL" id="RZNY01000017">
    <property type="protein sequence ID" value="RUT43786.1"/>
    <property type="molecule type" value="Genomic_DNA"/>
</dbReference>
<comment type="caution">
    <text evidence="2">The sequence shown here is derived from an EMBL/GenBank/DDBJ whole genome shotgun (WGS) entry which is preliminary data.</text>
</comment>
<reference evidence="2 3" key="1">
    <citation type="submission" date="2018-12" db="EMBL/GenBank/DDBJ databases">
        <authorList>
            <person name="Sun L."/>
            <person name="Chen Z."/>
        </authorList>
    </citation>
    <scope>NUCLEOTIDE SEQUENCE [LARGE SCALE GENOMIC DNA]</scope>
    <source>
        <strain evidence="2 3">DSM 15890</strain>
    </source>
</reference>
<dbReference type="OrthoDB" id="9804829at2"/>
<protein>
    <submittedName>
        <fullName evidence="2">DUF1700 domain-containing protein</fullName>
    </submittedName>
</protein>
<organism evidence="2 3">
    <name type="scientific">Paenibacillus anaericanus</name>
    <dbReference type="NCBI Taxonomy" id="170367"/>
    <lineage>
        <taxon>Bacteria</taxon>
        <taxon>Bacillati</taxon>
        <taxon>Bacillota</taxon>
        <taxon>Bacilli</taxon>
        <taxon>Bacillales</taxon>
        <taxon>Paenibacillaceae</taxon>
        <taxon>Paenibacillus</taxon>
    </lineage>
</organism>
<dbReference type="AlphaFoldDB" id="A0A3S1DFK4"/>
<feature type="transmembrane region" description="Helical" evidence="1">
    <location>
        <begin position="102"/>
        <end position="123"/>
    </location>
</feature>
<gene>
    <name evidence="2" type="ORF">EJP82_18975</name>
</gene>
<dbReference type="Proteomes" id="UP000279446">
    <property type="component" value="Unassembled WGS sequence"/>
</dbReference>
<keyword evidence="1" id="KW-1133">Transmembrane helix</keyword>
<accession>A0A3S1DFK4</accession>
<evidence type="ECO:0000313" key="2">
    <source>
        <dbReference type="EMBL" id="RUT43786.1"/>
    </source>
</evidence>
<evidence type="ECO:0000313" key="3">
    <source>
        <dbReference type="Proteomes" id="UP000279446"/>
    </source>
</evidence>
<keyword evidence="1" id="KW-0472">Membrane</keyword>
<dbReference type="RefSeq" id="WP_127193637.1">
    <property type="nucleotide sequence ID" value="NZ_RZNY01000017.1"/>
</dbReference>
<feature type="transmembrane region" description="Helical" evidence="1">
    <location>
        <begin position="159"/>
        <end position="177"/>
    </location>
</feature>
<keyword evidence="3" id="KW-1185">Reference proteome</keyword>
<sequence>MNKSEYLALLHSHLSDLPPEERNELMEDYQAHFAFALQNGRSEADVIQELGHPAELAKEALGNRLPQEPIYWFGPGSPSSNHVPDPGPVPPVTPVTPHRGSFATAMVYTGLFFVDIIIGPLLLTLWSLWFALAAMAVGGLVSPFALGLEYLWYGELYQAKAFAVLALVGIGILLAIVSKRTFKDIKNLTLSFWAWHTRTVRGEQQYE</sequence>
<dbReference type="Pfam" id="PF22564">
    <property type="entry name" value="HAAS"/>
    <property type="match status" value="1"/>
</dbReference>
<keyword evidence="1" id="KW-0812">Transmembrane</keyword>
<evidence type="ECO:0000256" key="1">
    <source>
        <dbReference type="SAM" id="Phobius"/>
    </source>
</evidence>
<name>A0A3S1DFK4_9BACL</name>
<proteinExistence type="predicted"/>
<feature type="transmembrane region" description="Helical" evidence="1">
    <location>
        <begin position="130"/>
        <end position="153"/>
    </location>
</feature>